<dbReference type="EMBL" id="CALSDN010000002">
    <property type="protein sequence ID" value="CAH6719799.1"/>
    <property type="molecule type" value="Genomic_DNA"/>
</dbReference>
<accession>A0ACA9Y4A5</accession>
<protein>
    <submittedName>
        <fullName evidence="1">Uncharacterized protein</fullName>
    </submittedName>
</protein>
<proteinExistence type="predicted"/>
<organism evidence="1 2">
    <name type="scientific">[Candida] jaroonii</name>
    <dbReference type="NCBI Taxonomy" id="467808"/>
    <lineage>
        <taxon>Eukaryota</taxon>
        <taxon>Fungi</taxon>
        <taxon>Dikarya</taxon>
        <taxon>Ascomycota</taxon>
        <taxon>Saccharomycotina</taxon>
        <taxon>Pichiomycetes</taxon>
        <taxon>Debaryomycetaceae</taxon>
        <taxon>Yamadazyma</taxon>
    </lineage>
</organism>
<dbReference type="Proteomes" id="UP001152531">
    <property type="component" value="Unassembled WGS sequence"/>
</dbReference>
<sequence>MDENPWEDEYIKPLRLSKRRDSRSSQPDNEFKMRPIRLTSKTEDTPDLAHERKSEELPSPQTPRRRSIQIKNLPIIEKSPPKLRIESNSSDFIFAICLVDFHHIRGPEIQWWKSNYLETIDSNLFKNLPFQSLPDGSHLFEETFSNFNLVYDFSTNKSYDNLNDLINFNDDPRNLKTLFGCSCIRQININELSEEELKRNKDIKRSIIQKALVIINKDKPIFTKIKDKLSIITRSYFLQDNLSNFDVLENLFENLNNEINFNDNEEFFINLNLKQSLLQLGNKMLIIFKALLLEKKILIYSNNKLELLTKFQNNLISLIPNLINNLIYSGCQLSDYQEIYNGKLVKPTSLNTENRDSMLKFFGLPLKIFNTKGSFWNPYLPLQQINQLNFPETKSFMIGCSNLLFVNQSKDLGVDLLINLDTYEMSSPNGLNSELSLTSNDKAFMSNLISKCSADVVDDENENFIGNDDYIRYQFEDYLLSLLSTVRFNQYVQKFGQYPPGFSNASNSINEDNNVYNGDLSIFNSSFINSWKTTENFDIWDLTCDEFIFNFINPRHVQVDFNNESAISSFFNNLNFKFKNLNVDDEETKPNKFINKKFSDEDFKQSKDKKKWFFNK</sequence>
<reference evidence="1" key="1">
    <citation type="submission" date="2022-06" db="EMBL/GenBank/DDBJ databases">
        <authorList>
            <person name="Legras J.-L."/>
            <person name="Devillers H."/>
            <person name="Grondin C."/>
        </authorList>
    </citation>
    <scope>NUCLEOTIDE SEQUENCE</scope>
    <source>
        <strain evidence="1">CLIB 1444</strain>
    </source>
</reference>
<comment type="caution">
    <text evidence="1">The sequence shown here is derived from an EMBL/GenBank/DDBJ whole genome shotgun (WGS) entry which is preliminary data.</text>
</comment>
<name>A0ACA9Y4A5_9ASCO</name>
<evidence type="ECO:0000313" key="1">
    <source>
        <dbReference type="EMBL" id="CAH6719799.1"/>
    </source>
</evidence>
<keyword evidence="2" id="KW-1185">Reference proteome</keyword>
<evidence type="ECO:0000313" key="2">
    <source>
        <dbReference type="Proteomes" id="UP001152531"/>
    </source>
</evidence>
<gene>
    <name evidence="1" type="ORF">CLIB1444_02S16754</name>
</gene>